<sequence>MPADREVLSILNAHPIGPPDSAAREAIWRLYIGSCAENVDFDALVAVGEMFTPADIEYAARKVSRRAFEHEITHRTGVPAGTDDFLAAITDTRPTLTEQPLTSFDEDIENYLRI</sequence>
<evidence type="ECO:0000313" key="2">
    <source>
        <dbReference type="Proteomes" id="UP001551658"/>
    </source>
</evidence>
<evidence type="ECO:0000313" key="1">
    <source>
        <dbReference type="EMBL" id="MEV0366355.1"/>
    </source>
</evidence>
<reference evidence="1 2" key="1">
    <citation type="submission" date="2024-06" db="EMBL/GenBank/DDBJ databases">
        <title>The Natural Products Discovery Center: Release of the First 8490 Sequenced Strains for Exploring Actinobacteria Biosynthetic Diversity.</title>
        <authorList>
            <person name="Kalkreuter E."/>
            <person name="Kautsar S.A."/>
            <person name="Yang D."/>
            <person name="Bader C.D."/>
            <person name="Teijaro C.N."/>
            <person name="Fluegel L."/>
            <person name="Davis C.M."/>
            <person name="Simpson J.R."/>
            <person name="Lauterbach L."/>
            <person name="Steele A.D."/>
            <person name="Gui C."/>
            <person name="Meng S."/>
            <person name="Li G."/>
            <person name="Viehrig K."/>
            <person name="Ye F."/>
            <person name="Su P."/>
            <person name="Kiefer A.F."/>
            <person name="Nichols A."/>
            <person name="Cepeda A.J."/>
            <person name="Yan W."/>
            <person name="Fan B."/>
            <person name="Jiang Y."/>
            <person name="Adhikari A."/>
            <person name="Zheng C.-J."/>
            <person name="Schuster L."/>
            <person name="Cowan T.M."/>
            <person name="Smanski M.J."/>
            <person name="Chevrette M.G."/>
            <person name="De Carvalho L.P.S."/>
            <person name="Shen B."/>
        </authorList>
    </citation>
    <scope>NUCLEOTIDE SEQUENCE [LARGE SCALE GENOMIC DNA]</scope>
    <source>
        <strain evidence="1 2">NPDC050671</strain>
    </source>
</reference>
<name>A0ABV3FFF0_9NOCA</name>
<dbReference type="Gene3D" id="1.10.8.60">
    <property type="match status" value="1"/>
</dbReference>
<organism evidence="1 2">
    <name type="scientific">Nocardia fusca</name>
    <dbReference type="NCBI Taxonomy" id="941183"/>
    <lineage>
        <taxon>Bacteria</taxon>
        <taxon>Bacillati</taxon>
        <taxon>Actinomycetota</taxon>
        <taxon>Actinomycetes</taxon>
        <taxon>Mycobacteriales</taxon>
        <taxon>Nocardiaceae</taxon>
        <taxon>Nocardia</taxon>
    </lineage>
</organism>
<accession>A0ABV3FFF0</accession>
<comment type="caution">
    <text evidence="1">The sequence shown here is derived from an EMBL/GenBank/DDBJ whole genome shotgun (WGS) entry which is preliminary data.</text>
</comment>
<dbReference type="RefSeq" id="WP_357984187.1">
    <property type="nucleotide sequence ID" value="NZ_JBFAIH010000019.1"/>
</dbReference>
<dbReference type="Proteomes" id="UP001551658">
    <property type="component" value="Unassembled WGS sequence"/>
</dbReference>
<protein>
    <submittedName>
        <fullName evidence="1">Uncharacterized protein</fullName>
    </submittedName>
</protein>
<dbReference type="EMBL" id="JBFAIH010000019">
    <property type="protein sequence ID" value="MEV0366355.1"/>
    <property type="molecule type" value="Genomic_DNA"/>
</dbReference>
<gene>
    <name evidence="1" type="ORF">AB0H72_27000</name>
</gene>
<keyword evidence="2" id="KW-1185">Reference proteome</keyword>
<proteinExistence type="predicted"/>